<proteinExistence type="predicted"/>
<evidence type="ECO:0000313" key="1">
    <source>
        <dbReference type="EMBL" id="KAL3699492.1"/>
    </source>
</evidence>
<sequence length="188" mass="20970">MKDCIPHETPMEVASKKMDEDSMDELPQDIPYRELIGCLMYLNTTTRPDICFSTGHLSQFNNAYTQAHWLKAKRILRYLSGTKHLGISYSDGPDSLQMVAFTDASWGTGTDAKSITGVCYILGSGAVAWLSKKQHVVARSSAEAEYIALSTGTRDIVWFRRKDLVADFFTKSLPAPAFKAHREALSLK</sequence>
<accession>A0ABD3IB48</accession>
<dbReference type="AlphaFoldDB" id="A0ABD3IB48"/>
<name>A0ABD3IB48_9MARC</name>
<dbReference type="CDD" id="cd09272">
    <property type="entry name" value="RNase_HI_RT_Ty1"/>
    <property type="match status" value="1"/>
</dbReference>
<organism evidence="1 2">
    <name type="scientific">Riccia sorocarpa</name>
    <dbReference type="NCBI Taxonomy" id="122646"/>
    <lineage>
        <taxon>Eukaryota</taxon>
        <taxon>Viridiplantae</taxon>
        <taxon>Streptophyta</taxon>
        <taxon>Embryophyta</taxon>
        <taxon>Marchantiophyta</taxon>
        <taxon>Marchantiopsida</taxon>
        <taxon>Marchantiidae</taxon>
        <taxon>Marchantiales</taxon>
        <taxon>Ricciaceae</taxon>
        <taxon>Riccia</taxon>
    </lineage>
</organism>
<comment type="caution">
    <text evidence="1">The sequence shown here is derived from an EMBL/GenBank/DDBJ whole genome shotgun (WGS) entry which is preliminary data.</text>
</comment>
<gene>
    <name evidence="1" type="ORF">R1sor_017514</name>
</gene>
<dbReference type="EMBL" id="JBJQOH010000001">
    <property type="protein sequence ID" value="KAL3699492.1"/>
    <property type="molecule type" value="Genomic_DNA"/>
</dbReference>
<reference evidence="1 2" key="1">
    <citation type="submission" date="2024-09" db="EMBL/GenBank/DDBJ databases">
        <title>Chromosome-scale assembly of Riccia sorocarpa.</title>
        <authorList>
            <person name="Paukszto L."/>
        </authorList>
    </citation>
    <scope>NUCLEOTIDE SEQUENCE [LARGE SCALE GENOMIC DNA]</scope>
    <source>
        <strain evidence="1">LP-2024</strain>
        <tissue evidence="1">Aerial parts of the thallus</tissue>
    </source>
</reference>
<dbReference type="PANTHER" id="PTHR11439:SF483">
    <property type="entry name" value="PEPTIDE SYNTHASE GLIP-LIKE, PUTATIVE (AFU_ORTHOLOGUE AFUA_3G12920)-RELATED"/>
    <property type="match status" value="1"/>
</dbReference>
<evidence type="ECO:0008006" key="3">
    <source>
        <dbReference type="Google" id="ProtNLM"/>
    </source>
</evidence>
<keyword evidence="2" id="KW-1185">Reference proteome</keyword>
<evidence type="ECO:0000313" key="2">
    <source>
        <dbReference type="Proteomes" id="UP001633002"/>
    </source>
</evidence>
<dbReference type="Proteomes" id="UP001633002">
    <property type="component" value="Unassembled WGS sequence"/>
</dbReference>
<protein>
    <recommendedName>
        <fullName evidence="3">Reverse transcriptase Ty1/copia-type domain-containing protein</fullName>
    </recommendedName>
</protein>
<dbReference type="PANTHER" id="PTHR11439">
    <property type="entry name" value="GAG-POL-RELATED RETROTRANSPOSON"/>
    <property type="match status" value="1"/>
</dbReference>